<reference evidence="6 7" key="1">
    <citation type="journal article" date="2018" name="Syst. Appl. Microbiol.">
        <title>A new symbiotic nanoarchaeote (Candidatus Nanoclepta minutus) and its host (Zestosphaera tikiterensis gen. nov., sp. nov.) from a New Zealand hot spring.</title>
        <authorList>
            <person name="St John E."/>
            <person name="Liu Y."/>
            <person name="Podar M."/>
            <person name="Stott M.B."/>
            <person name="Meneghin J."/>
            <person name="Chen Z."/>
            <person name="Lagutin K."/>
            <person name="Mitchell K."/>
            <person name="Reysenbach A.L."/>
        </authorList>
    </citation>
    <scope>NUCLEOTIDE SEQUENCE [LARGE SCALE GENOMIC DNA]</scope>
    <source>
        <strain evidence="6">NZ3</strain>
    </source>
</reference>
<proteinExistence type="predicted"/>
<evidence type="ECO:0000256" key="3">
    <source>
        <dbReference type="ARBA" id="ARBA00022989"/>
    </source>
</evidence>
<feature type="transmembrane region" description="Helical" evidence="5">
    <location>
        <begin position="74"/>
        <end position="95"/>
    </location>
</feature>
<dbReference type="PANTHER" id="PTHR43847">
    <property type="entry name" value="BLL3993 PROTEIN"/>
    <property type="match status" value="1"/>
</dbReference>
<evidence type="ECO:0008006" key="8">
    <source>
        <dbReference type="Google" id="ProtNLM"/>
    </source>
</evidence>
<dbReference type="PANTHER" id="PTHR43847:SF1">
    <property type="entry name" value="BLL3993 PROTEIN"/>
    <property type="match status" value="1"/>
</dbReference>
<evidence type="ECO:0000256" key="1">
    <source>
        <dbReference type="ARBA" id="ARBA00004127"/>
    </source>
</evidence>
<evidence type="ECO:0000313" key="7">
    <source>
        <dbReference type="Proteomes" id="UP000266622"/>
    </source>
</evidence>
<evidence type="ECO:0000256" key="4">
    <source>
        <dbReference type="ARBA" id="ARBA00023136"/>
    </source>
</evidence>
<dbReference type="InterPro" id="IPR052527">
    <property type="entry name" value="Metal_cation-efflux_comp"/>
</dbReference>
<comment type="caution">
    <text evidence="6">The sequence shown here is derived from an EMBL/GenBank/DDBJ whole genome shotgun (WGS) entry which is preliminary data.</text>
</comment>
<dbReference type="Gene3D" id="1.20.120.1630">
    <property type="match status" value="1"/>
</dbReference>
<feature type="transmembrane region" description="Helical" evidence="5">
    <location>
        <begin position="12"/>
        <end position="29"/>
    </location>
</feature>
<dbReference type="EMBL" id="MWMI01000002">
    <property type="protein sequence ID" value="RIB35370.1"/>
    <property type="molecule type" value="Genomic_DNA"/>
</dbReference>
<feature type="transmembrane region" description="Helical" evidence="5">
    <location>
        <begin position="44"/>
        <end position="62"/>
    </location>
</feature>
<evidence type="ECO:0000256" key="2">
    <source>
        <dbReference type="ARBA" id="ARBA00022692"/>
    </source>
</evidence>
<dbReference type="AlphaFoldDB" id="A0A397WMS7"/>
<gene>
    <name evidence="6" type="ORF">BXU00_01230</name>
</gene>
<keyword evidence="3 5" id="KW-1133">Transmembrane helix</keyword>
<dbReference type="InterPro" id="IPR007318">
    <property type="entry name" value="Phopholipid_MeTrfase"/>
</dbReference>
<protein>
    <recommendedName>
        <fullName evidence="8">Steroid 5-alpha reductase C-terminal domain-containing protein</fullName>
    </recommendedName>
</protein>
<dbReference type="GO" id="GO:0012505">
    <property type="term" value="C:endomembrane system"/>
    <property type="evidence" value="ECO:0007669"/>
    <property type="project" value="UniProtKB-SubCell"/>
</dbReference>
<name>A0A397WMS7_9ARCH</name>
<dbReference type="Proteomes" id="UP000266622">
    <property type="component" value="Unassembled WGS sequence"/>
</dbReference>
<sequence length="192" mass="22549">MAYIFYNPLLDALIGAWAVVLAFGIYRHVVNIKSGEVSYEDRRLILYFFAMYALSFFVIYFFNYLQGSIEAPLYLYYFGILLMALGIVFGVWSIVNYSEYWSFSISIFKDQKIKDKGPNAIVRHPFYLSNFLFFLGYSMSIGTILSIIGAFIALSFLIYMANMEERYYLEKLGDSYKKYAEKVRYKIIPFIY</sequence>
<keyword evidence="4 5" id="KW-0472">Membrane</keyword>
<evidence type="ECO:0000313" key="6">
    <source>
        <dbReference type="EMBL" id="RIB35370.1"/>
    </source>
</evidence>
<comment type="subcellular location">
    <subcellularLocation>
        <location evidence="1">Endomembrane system</location>
        <topology evidence="1">Multi-pass membrane protein</topology>
    </subcellularLocation>
</comment>
<organism evidence="6 7">
    <name type="scientific">Candidatus Nanoclepta minutus</name>
    <dbReference type="NCBI Taxonomy" id="1940235"/>
    <lineage>
        <taxon>Archaea</taxon>
        <taxon>Nanobdellota</taxon>
        <taxon>Candidatus Nanoclepta</taxon>
    </lineage>
</organism>
<keyword evidence="2 5" id="KW-0812">Transmembrane</keyword>
<feature type="transmembrane region" description="Helical" evidence="5">
    <location>
        <begin position="131"/>
        <end position="161"/>
    </location>
</feature>
<dbReference type="Pfam" id="PF04191">
    <property type="entry name" value="PEMT"/>
    <property type="match status" value="1"/>
</dbReference>
<evidence type="ECO:0000256" key="5">
    <source>
        <dbReference type="SAM" id="Phobius"/>
    </source>
</evidence>
<accession>A0A397WMS7</accession>